<feature type="binding site" evidence="7">
    <location>
        <position position="71"/>
    </location>
    <ligand>
        <name>Mg(2+)</name>
        <dbReference type="ChEBI" id="CHEBI:18420"/>
        <label>1</label>
        <note>catalytic</note>
    </ligand>
</feature>
<evidence type="ECO:0000256" key="5">
    <source>
        <dbReference type="ARBA" id="ARBA00023136"/>
    </source>
</evidence>
<dbReference type="GO" id="GO:0000103">
    <property type="term" value="P:sulfate assimilation"/>
    <property type="evidence" value="ECO:0007669"/>
    <property type="project" value="TreeGrafter"/>
</dbReference>
<dbReference type="PANTHER" id="PTHR43028:SF5">
    <property type="entry name" value="3'(2'),5'-BISPHOSPHATE NUCLEOTIDASE 1"/>
    <property type="match status" value="1"/>
</dbReference>
<sequence length="262" mass="27797">MRQSRLKDPFTQLLPIARHAGDAIMAVYNGGPSDVYQKADNSPVTEADLAAHVVLAKALSSLSPTYPVVSEEDESSLAHRHNAGSFWLIDPLDGTKEFIARNGEFTVNIALIEQGRAVLGVVYAPAIDCMYWGGAGLGAFKVTATGTEAIRVSSEDPNGICRVVASKSHLNVETRAFIHRLGSVSLVQAGSSLKFCRVAEGMADIYPRLAPTCEWDTAAAQAVLEGAGGVVLDQEGNPLRYGKPEVLNSCFIAARSAALIPS</sequence>
<keyword evidence="2 6" id="KW-1003">Cell membrane</keyword>
<dbReference type="CDD" id="cd01638">
    <property type="entry name" value="CysQ"/>
    <property type="match status" value="1"/>
</dbReference>
<dbReference type="Pfam" id="PF00459">
    <property type="entry name" value="Inositol_P"/>
    <property type="match status" value="1"/>
</dbReference>
<comment type="similarity">
    <text evidence="1 6">Belongs to the inositol monophosphatase superfamily. CysQ family.</text>
</comment>
<accession>A0A1G7SD50</accession>
<dbReference type="Proteomes" id="UP000243378">
    <property type="component" value="Unassembled WGS sequence"/>
</dbReference>
<evidence type="ECO:0000313" key="8">
    <source>
        <dbReference type="EMBL" id="SDG20976.1"/>
    </source>
</evidence>
<feature type="binding site" evidence="6">
    <location>
        <position position="216"/>
    </location>
    <ligand>
        <name>substrate</name>
    </ligand>
</feature>
<feature type="binding site" evidence="6">
    <location>
        <position position="71"/>
    </location>
    <ligand>
        <name>Mg(2+)</name>
        <dbReference type="ChEBI" id="CHEBI:18420"/>
        <label>1</label>
    </ligand>
</feature>
<dbReference type="STRING" id="640205.SAMN05216381_3407"/>
<feature type="binding site" evidence="6 7">
    <location>
        <position position="90"/>
    </location>
    <ligand>
        <name>Mg(2+)</name>
        <dbReference type="ChEBI" id="CHEBI:18420"/>
        <label>2</label>
    </ligand>
</feature>
<feature type="binding site" evidence="6">
    <location>
        <position position="216"/>
    </location>
    <ligand>
        <name>Mg(2+)</name>
        <dbReference type="ChEBI" id="CHEBI:18420"/>
        <label>2</label>
    </ligand>
</feature>
<dbReference type="InterPro" id="IPR050725">
    <property type="entry name" value="CysQ/Inositol_MonoPase"/>
</dbReference>
<keyword evidence="4 6" id="KW-0378">Hydrolase</keyword>
<dbReference type="EC" id="3.1.3.7" evidence="6"/>
<dbReference type="Gene3D" id="3.30.540.10">
    <property type="entry name" value="Fructose-1,6-Bisphosphatase, subunit A, domain 1"/>
    <property type="match status" value="1"/>
</dbReference>
<keyword evidence="3 6" id="KW-0997">Cell inner membrane</keyword>
<proteinExistence type="inferred from homology"/>
<evidence type="ECO:0000256" key="4">
    <source>
        <dbReference type="ARBA" id="ARBA00022801"/>
    </source>
</evidence>
<feature type="binding site" evidence="6">
    <location>
        <begin position="92"/>
        <end position="95"/>
    </location>
    <ligand>
        <name>substrate</name>
    </ligand>
</feature>
<feature type="binding site" evidence="6">
    <location>
        <position position="90"/>
    </location>
    <ligand>
        <name>Mg(2+)</name>
        <dbReference type="ChEBI" id="CHEBI:18420"/>
        <label>1</label>
    </ligand>
</feature>
<dbReference type="InterPro" id="IPR020550">
    <property type="entry name" value="Inositol_monophosphatase_CS"/>
</dbReference>
<reference evidence="8 9" key="1">
    <citation type="submission" date="2016-10" db="EMBL/GenBank/DDBJ databases">
        <authorList>
            <person name="de Groot N.N."/>
        </authorList>
    </citation>
    <scope>NUCLEOTIDE SEQUENCE [LARGE SCALE GENOMIC DNA]</scope>
    <source>
        <strain evidence="8 9">LMG 25475</strain>
    </source>
</reference>
<dbReference type="HAMAP" id="MF_02095">
    <property type="entry name" value="CysQ"/>
    <property type="match status" value="1"/>
</dbReference>
<comment type="cofactor">
    <cofactor evidence="6 7">
        <name>Mg(2+)</name>
        <dbReference type="ChEBI" id="CHEBI:18420"/>
    </cofactor>
</comment>
<dbReference type="GO" id="GO:0005886">
    <property type="term" value="C:plasma membrane"/>
    <property type="evidence" value="ECO:0007669"/>
    <property type="project" value="UniProtKB-SubCell"/>
</dbReference>
<comment type="subcellular location">
    <subcellularLocation>
        <location evidence="6">Cell inner membrane</location>
        <topology evidence="6">Peripheral membrane protein</topology>
        <orientation evidence="6">Cytoplasmic side</orientation>
    </subcellularLocation>
</comment>
<dbReference type="InterPro" id="IPR006240">
    <property type="entry name" value="CysQ"/>
</dbReference>
<dbReference type="PROSITE" id="PS00630">
    <property type="entry name" value="IMP_2"/>
    <property type="match status" value="1"/>
</dbReference>
<feature type="binding site" evidence="6">
    <location>
        <position position="92"/>
    </location>
    <ligand>
        <name>Mg(2+)</name>
        <dbReference type="ChEBI" id="CHEBI:18420"/>
        <label>1</label>
    </ligand>
</feature>
<dbReference type="Gene3D" id="3.40.190.80">
    <property type="match status" value="1"/>
</dbReference>
<dbReference type="RefSeq" id="WP_092370228.1">
    <property type="nucleotide sequence ID" value="NZ_FNBM01000008.1"/>
</dbReference>
<dbReference type="GO" id="GO:0046854">
    <property type="term" value="P:phosphatidylinositol phosphate biosynthetic process"/>
    <property type="evidence" value="ECO:0007669"/>
    <property type="project" value="InterPro"/>
</dbReference>
<dbReference type="GO" id="GO:0000287">
    <property type="term" value="F:magnesium ion binding"/>
    <property type="evidence" value="ECO:0007669"/>
    <property type="project" value="UniProtKB-UniRule"/>
</dbReference>
<evidence type="ECO:0000256" key="1">
    <source>
        <dbReference type="ARBA" id="ARBA00005289"/>
    </source>
</evidence>
<feature type="binding site" evidence="7">
    <location>
        <position position="92"/>
    </location>
    <ligand>
        <name>Mg(2+)</name>
        <dbReference type="ChEBI" id="CHEBI:18420"/>
        <label>1</label>
        <note>catalytic</note>
    </ligand>
</feature>
<feature type="binding site" evidence="6">
    <location>
        <position position="71"/>
    </location>
    <ligand>
        <name>substrate</name>
    </ligand>
</feature>
<protein>
    <recommendedName>
        <fullName evidence="6">3'(2'),5'-bisphosphate nucleotidase CysQ</fullName>
        <ecNumber evidence="6">3.1.3.7</ecNumber>
    </recommendedName>
    <alternativeName>
        <fullName evidence="6">3'(2'),5-bisphosphonucleoside 3'(2')-phosphohydrolase</fullName>
    </alternativeName>
    <alternativeName>
        <fullName evidence="6">3'-phosphoadenosine 5'-phosphate phosphatase</fullName>
        <shortName evidence="6">PAP phosphatase</shortName>
    </alternativeName>
</protein>
<gene>
    <name evidence="6" type="primary">cysQ</name>
    <name evidence="8" type="ORF">SAMN05216381_3407</name>
</gene>
<dbReference type="InterPro" id="IPR000760">
    <property type="entry name" value="Inositol_monophosphatase-like"/>
</dbReference>
<feature type="binding site" evidence="7">
    <location>
        <position position="216"/>
    </location>
    <ligand>
        <name>Mg(2+)</name>
        <dbReference type="ChEBI" id="CHEBI:18420"/>
        <label>1</label>
        <note>catalytic</note>
    </ligand>
</feature>
<feature type="binding site" evidence="6 7">
    <location>
        <position position="93"/>
    </location>
    <ligand>
        <name>Mg(2+)</name>
        <dbReference type="ChEBI" id="CHEBI:18420"/>
        <label>2</label>
    </ligand>
</feature>
<keyword evidence="5 6" id="KW-0472">Membrane</keyword>
<evidence type="ECO:0000313" key="9">
    <source>
        <dbReference type="Proteomes" id="UP000243378"/>
    </source>
</evidence>
<evidence type="ECO:0000256" key="3">
    <source>
        <dbReference type="ARBA" id="ARBA00022519"/>
    </source>
</evidence>
<dbReference type="GO" id="GO:0050427">
    <property type="term" value="P:3'-phosphoadenosine 5'-phosphosulfate metabolic process"/>
    <property type="evidence" value="ECO:0007669"/>
    <property type="project" value="TreeGrafter"/>
</dbReference>
<dbReference type="AlphaFoldDB" id="A0A1G7SD50"/>
<name>A0A1G7SD50_9GAMM</name>
<dbReference type="OrthoDB" id="9785695at2"/>
<dbReference type="PANTHER" id="PTHR43028">
    <property type="entry name" value="3'(2'),5'-BISPHOSPHATE NUCLEOTIDASE 1"/>
    <property type="match status" value="1"/>
</dbReference>
<keyword evidence="6 7" id="KW-0479">Metal-binding</keyword>
<evidence type="ECO:0000256" key="2">
    <source>
        <dbReference type="ARBA" id="ARBA00022475"/>
    </source>
</evidence>
<dbReference type="SUPFAM" id="SSF56655">
    <property type="entry name" value="Carbohydrate phosphatase"/>
    <property type="match status" value="1"/>
</dbReference>
<dbReference type="EMBL" id="FNBM01000008">
    <property type="protein sequence ID" value="SDG20976.1"/>
    <property type="molecule type" value="Genomic_DNA"/>
</dbReference>
<organism evidence="8 9">
    <name type="scientific">Phytopseudomonas seleniipraecipitans</name>
    <dbReference type="NCBI Taxonomy" id="640205"/>
    <lineage>
        <taxon>Bacteria</taxon>
        <taxon>Pseudomonadati</taxon>
        <taxon>Pseudomonadota</taxon>
        <taxon>Gammaproteobacteria</taxon>
        <taxon>Pseudomonadales</taxon>
        <taxon>Pseudomonadaceae</taxon>
        <taxon>Phytopseudomonas</taxon>
    </lineage>
</organism>
<comment type="catalytic activity">
    <reaction evidence="6">
        <text>adenosine 3',5'-bisphosphate + H2O = AMP + phosphate</text>
        <dbReference type="Rhea" id="RHEA:10040"/>
        <dbReference type="ChEBI" id="CHEBI:15377"/>
        <dbReference type="ChEBI" id="CHEBI:43474"/>
        <dbReference type="ChEBI" id="CHEBI:58343"/>
        <dbReference type="ChEBI" id="CHEBI:456215"/>
        <dbReference type="EC" id="3.1.3.7"/>
    </reaction>
</comment>
<dbReference type="NCBIfam" id="TIGR01331">
    <property type="entry name" value="bisphos_cysQ"/>
    <property type="match status" value="1"/>
</dbReference>
<evidence type="ECO:0000256" key="7">
    <source>
        <dbReference type="PIRSR" id="PIRSR600760-2"/>
    </source>
</evidence>
<dbReference type="GO" id="GO:0008441">
    <property type="term" value="F:3'(2'),5'-bisphosphate nucleotidase activity"/>
    <property type="evidence" value="ECO:0007669"/>
    <property type="project" value="UniProtKB-UniRule"/>
</dbReference>
<dbReference type="PRINTS" id="PR00377">
    <property type="entry name" value="IMPHPHTASES"/>
</dbReference>
<evidence type="ECO:0000256" key="6">
    <source>
        <dbReference type="HAMAP-Rule" id="MF_02095"/>
    </source>
</evidence>
<keyword evidence="6 7" id="KW-0460">Magnesium</keyword>
<comment type="function">
    <text evidence="6">Converts adenosine-3',5'-bisphosphate (PAP) to AMP.</text>
</comment>